<feature type="transmembrane region" description="Helical" evidence="5">
    <location>
        <begin position="181"/>
        <end position="208"/>
    </location>
</feature>
<accession>A0A2H0RIC4</accession>
<evidence type="ECO:0000256" key="1">
    <source>
        <dbReference type="ARBA" id="ARBA00004141"/>
    </source>
</evidence>
<evidence type="ECO:0000256" key="5">
    <source>
        <dbReference type="SAM" id="Phobius"/>
    </source>
</evidence>
<dbReference type="EMBL" id="PCYL01000049">
    <property type="protein sequence ID" value="PIR46207.1"/>
    <property type="molecule type" value="Genomic_DNA"/>
</dbReference>
<comment type="caution">
    <text evidence="7">The sequence shown here is derived from an EMBL/GenBank/DDBJ whole genome shotgun (WGS) entry which is preliminary data.</text>
</comment>
<dbReference type="InterPro" id="IPR004481">
    <property type="entry name" value="K/Na/Ca-exchanger"/>
</dbReference>
<feature type="transmembrane region" description="Helical" evidence="5">
    <location>
        <begin position="214"/>
        <end position="234"/>
    </location>
</feature>
<dbReference type="Proteomes" id="UP000230833">
    <property type="component" value="Unassembled WGS sequence"/>
</dbReference>
<dbReference type="InterPro" id="IPR044880">
    <property type="entry name" value="NCX_ion-bd_dom_sf"/>
</dbReference>
<organism evidence="7 8">
    <name type="scientific">Candidatus Vogelbacteria bacterium CG10_big_fil_rev_8_21_14_0_10_45_14</name>
    <dbReference type="NCBI Taxonomy" id="1975042"/>
    <lineage>
        <taxon>Bacteria</taxon>
        <taxon>Candidatus Vogeliibacteriota</taxon>
    </lineage>
</organism>
<reference evidence="7 8" key="1">
    <citation type="submission" date="2017-09" db="EMBL/GenBank/DDBJ databases">
        <title>Depth-based differentiation of microbial function through sediment-hosted aquifers and enrichment of novel symbionts in the deep terrestrial subsurface.</title>
        <authorList>
            <person name="Probst A.J."/>
            <person name="Ladd B."/>
            <person name="Jarett J.K."/>
            <person name="Geller-Mcgrath D.E."/>
            <person name="Sieber C.M."/>
            <person name="Emerson J.B."/>
            <person name="Anantharaman K."/>
            <person name="Thomas B.C."/>
            <person name="Malmstrom R."/>
            <person name="Stieglmeier M."/>
            <person name="Klingl A."/>
            <person name="Woyke T."/>
            <person name="Ryan C.M."/>
            <person name="Banfield J.F."/>
        </authorList>
    </citation>
    <scope>NUCLEOTIDE SEQUENCE [LARGE SCALE GENOMIC DNA]</scope>
    <source>
        <strain evidence="7">CG10_big_fil_rev_8_21_14_0_10_45_14</strain>
    </source>
</reference>
<dbReference type="GO" id="GO:0008273">
    <property type="term" value="F:calcium, potassium:sodium antiporter activity"/>
    <property type="evidence" value="ECO:0007669"/>
    <property type="project" value="TreeGrafter"/>
</dbReference>
<feature type="transmembrane region" description="Helical" evidence="5">
    <location>
        <begin position="246"/>
        <end position="269"/>
    </location>
</feature>
<dbReference type="Gene3D" id="1.20.1420.30">
    <property type="entry name" value="NCX, central ion-binding region"/>
    <property type="match status" value="2"/>
</dbReference>
<evidence type="ECO:0000259" key="6">
    <source>
        <dbReference type="Pfam" id="PF01699"/>
    </source>
</evidence>
<gene>
    <name evidence="7" type="ORF">COV07_04545</name>
</gene>
<feature type="domain" description="Sodium/calcium exchanger membrane region" evidence="6">
    <location>
        <begin position="21"/>
        <end position="158"/>
    </location>
</feature>
<feature type="transmembrane region" description="Helical" evidence="5">
    <location>
        <begin position="12"/>
        <end position="31"/>
    </location>
</feature>
<feature type="transmembrane region" description="Helical" evidence="5">
    <location>
        <begin position="52"/>
        <end position="78"/>
    </location>
</feature>
<dbReference type="GO" id="GO:0005262">
    <property type="term" value="F:calcium channel activity"/>
    <property type="evidence" value="ECO:0007669"/>
    <property type="project" value="TreeGrafter"/>
</dbReference>
<name>A0A2H0RIC4_9BACT</name>
<keyword evidence="3 5" id="KW-1133">Transmembrane helix</keyword>
<dbReference type="PANTHER" id="PTHR10846">
    <property type="entry name" value="SODIUM/POTASSIUM/CALCIUM EXCHANGER"/>
    <property type="match status" value="1"/>
</dbReference>
<evidence type="ECO:0000313" key="7">
    <source>
        <dbReference type="EMBL" id="PIR46207.1"/>
    </source>
</evidence>
<feature type="transmembrane region" description="Helical" evidence="5">
    <location>
        <begin position="142"/>
        <end position="160"/>
    </location>
</feature>
<dbReference type="PANTHER" id="PTHR10846:SF8">
    <property type="entry name" value="INNER MEMBRANE PROTEIN YRBG"/>
    <property type="match status" value="1"/>
</dbReference>
<dbReference type="InterPro" id="IPR004837">
    <property type="entry name" value="NaCa_Exmemb"/>
</dbReference>
<feature type="transmembrane region" description="Helical" evidence="5">
    <location>
        <begin position="275"/>
        <end position="295"/>
    </location>
</feature>
<feature type="transmembrane region" description="Helical" evidence="5">
    <location>
        <begin position="84"/>
        <end position="107"/>
    </location>
</feature>
<evidence type="ECO:0000256" key="4">
    <source>
        <dbReference type="ARBA" id="ARBA00023136"/>
    </source>
</evidence>
<evidence type="ECO:0000256" key="2">
    <source>
        <dbReference type="ARBA" id="ARBA00022692"/>
    </source>
</evidence>
<sequence>MHQLCKRSKVRYTLGMSIGVSLFAIAVLFYITGKAADRVVLGLRSISHKLHIPLAVVGVILGLLTSLPEFAIGINSIASGHPELAIGNLLGGVFVLFGVILPLSIFLNKGSRTDGRLSHIAPVLLFNLLPVLLFTIRGVLGVAEGVLLLGGYIIAVYAISREKSAIHKYKNGLRHNIGRDLFMVLAGGVVILVASHFIVTITEVVLLAFPIPEFLVGLLVFSIGTNLPELIISVEAWRRGAKGLSIANLLGSAMGQAFILGLFALIAPLPIDRDIHLYFILVMKLLLFAMIASFYRSDRRLNVHEGVLLALFYLVFAGVQVAMTLFLS</sequence>
<comment type="subcellular location">
    <subcellularLocation>
        <location evidence="1">Membrane</location>
        <topology evidence="1">Multi-pass membrane protein</topology>
    </subcellularLocation>
</comment>
<keyword evidence="4 5" id="KW-0472">Membrane</keyword>
<feature type="transmembrane region" description="Helical" evidence="5">
    <location>
        <begin position="119"/>
        <end position="136"/>
    </location>
</feature>
<feature type="domain" description="Sodium/calcium exchanger membrane region" evidence="6">
    <location>
        <begin position="182"/>
        <end position="320"/>
    </location>
</feature>
<evidence type="ECO:0000313" key="8">
    <source>
        <dbReference type="Proteomes" id="UP000230833"/>
    </source>
</evidence>
<dbReference type="GO" id="GO:0006874">
    <property type="term" value="P:intracellular calcium ion homeostasis"/>
    <property type="evidence" value="ECO:0007669"/>
    <property type="project" value="TreeGrafter"/>
</dbReference>
<feature type="transmembrane region" description="Helical" evidence="5">
    <location>
        <begin position="307"/>
        <end position="327"/>
    </location>
</feature>
<keyword evidence="2 5" id="KW-0812">Transmembrane</keyword>
<proteinExistence type="predicted"/>
<dbReference type="GO" id="GO:0005886">
    <property type="term" value="C:plasma membrane"/>
    <property type="evidence" value="ECO:0007669"/>
    <property type="project" value="TreeGrafter"/>
</dbReference>
<evidence type="ECO:0000256" key="3">
    <source>
        <dbReference type="ARBA" id="ARBA00022989"/>
    </source>
</evidence>
<dbReference type="AlphaFoldDB" id="A0A2H0RIC4"/>
<dbReference type="Pfam" id="PF01699">
    <property type="entry name" value="Na_Ca_ex"/>
    <property type="match status" value="2"/>
</dbReference>
<protein>
    <recommendedName>
        <fullName evidence="6">Sodium/calcium exchanger membrane region domain-containing protein</fullName>
    </recommendedName>
</protein>